<dbReference type="AlphaFoldDB" id="A0A1X7RXI4"/>
<gene>
    <name evidence="2" type="ORF">ZT3D7_G7305</name>
</gene>
<feature type="compositionally biased region" description="Polar residues" evidence="1">
    <location>
        <begin position="52"/>
        <end position="90"/>
    </location>
</feature>
<organism evidence="2 3">
    <name type="scientific">Zymoseptoria tritici (strain ST99CH_3D7)</name>
    <dbReference type="NCBI Taxonomy" id="1276538"/>
    <lineage>
        <taxon>Eukaryota</taxon>
        <taxon>Fungi</taxon>
        <taxon>Dikarya</taxon>
        <taxon>Ascomycota</taxon>
        <taxon>Pezizomycotina</taxon>
        <taxon>Dothideomycetes</taxon>
        <taxon>Dothideomycetidae</taxon>
        <taxon>Mycosphaerellales</taxon>
        <taxon>Mycosphaerellaceae</taxon>
        <taxon>Zymoseptoria</taxon>
    </lineage>
</organism>
<proteinExistence type="predicted"/>
<keyword evidence="3" id="KW-1185">Reference proteome</keyword>
<evidence type="ECO:0000256" key="1">
    <source>
        <dbReference type="SAM" id="MobiDB-lite"/>
    </source>
</evidence>
<protein>
    <submittedName>
        <fullName evidence="2">Uncharacterized protein</fullName>
    </submittedName>
</protein>
<feature type="compositionally biased region" description="Low complexity" evidence="1">
    <location>
        <begin position="28"/>
        <end position="44"/>
    </location>
</feature>
<name>A0A1X7RXI4_ZYMT9</name>
<sequence>MASKLWQPIDPTKAAPVPIRRKNTIPGTWLTLTPSTTSSTNITNAEAVSPTLDPQSASSSFLTNDNSTASDGSSRHSSFTSAGNELTSPLKSDVEVSPRHSSFGSTGNEMRLPMKSNVQAGVHGDAAERREANVALGRKAVEA</sequence>
<feature type="region of interest" description="Disordered" evidence="1">
    <location>
        <begin position="1"/>
        <end position="127"/>
    </location>
</feature>
<dbReference type="Proteomes" id="UP000215127">
    <property type="component" value="Chromosome 7"/>
</dbReference>
<evidence type="ECO:0000313" key="3">
    <source>
        <dbReference type="Proteomes" id="UP000215127"/>
    </source>
</evidence>
<dbReference type="EMBL" id="LT853698">
    <property type="protein sequence ID" value="SMQ52152.1"/>
    <property type="molecule type" value="Genomic_DNA"/>
</dbReference>
<accession>A0A1X7RXI4</accession>
<reference evidence="2 3" key="1">
    <citation type="submission" date="2016-06" db="EMBL/GenBank/DDBJ databases">
        <authorList>
            <person name="Kjaerup R.B."/>
            <person name="Dalgaard T.S."/>
            <person name="Juul-Madsen H.R."/>
        </authorList>
    </citation>
    <scope>NUCLEOTIDE SEQUENCE [LARGE SCALE GENOMIC DNA]</scope>
</reference>
<evidence type="ECO:0000313" key="2">
    <source>
        <dbReference type="EMBL" id="SMQ52152.1"/>
    </source>
</evidence>
<feature type="compositionally biased region" description="Polar residues" evidence="1">
    <location>
        <begin position="99"/>
        <end position="108"/>
    </location>
</feature>